<dbReference type="PRINTS" id="PR00178">
    <property type="entry name" value="FATTYACIDBP"/>
</dbReference>
<proteinExistence type="inferred from homology"/>
<keyword evidence="2" id="KW-0446">Lipid-binding</keyword>
<dbReference type="InterPro" id="IPR012674">
    <property type="entry name" value="Calycin"/>
</dbReference>
<evidence type="ECO:0000313" key="4">
    <source>
        <dbReference type="Proteomes" id="UP000694866"/>
    </source>
</evidence>
<dbReference type="Pfam" id="PF00061">
    <property type="entry name" value="Lipocalin"/>
    <property type="match status" value="1"/>
</dbReference>
<name>A0A9R1TH70_9HYME</name>
<dbReference type="RefSeq" id="XP_011308928.1">
    <property type="nucleotide sequence ID" value="XM_011310626.1"/>
</dbReference>
<evidence type="ECO:0000313" key="5">
    <source>
        <dbReference type="RefSeq" id="XP_011308928.1"/>
    </source>
</evidence>
<evidence type="ECO:0000259" key="3">
    <source>
        <dbReference type="Pfam" id="PF00061"/>
    </source>
</evidence>
<evidence type="ECO:0000256" key="1">
    <source>
        <dbReference type="ARBA" id="ARBA00008390"/>
    </source>
</evidence>
<dbReference type="Gene3D" id="2.40.128.20">
    <property type="match status" value="1"/>
</dbReference>
<organism evidence="4 5">
    <name type="scientific">Fopius arisanus</name>
    <dbReference type="NCBI Taxonomy" id="64838"/>
    <lineage>
        <taxon>Eukaryota</taxon>
        <taxon>Metazoa</taxon>
        <taxon>Ecdysozoa</taxon>
        <taxon>Arthropoda</taxon>
        <taxon>Hexapoda</taxon>
        <taxon>Insecta</taxon>
        <taxon>Pterygota</taxon>
        <taxon>Neoptera</taxon>
        <taxon>Endopterygota</taxon>
        <taxon>Hymenoptera</taxon>
        <taxon>Apocrita</taxon>
        <taxon>Ichneumonoidea</taxon>
        <taxon>Braconidae</taxon>
        <taxon>Opiinae</taxon>
        <taxon>Fopius</taxon>
    </lineage>
</organism>
<dbReference type="CDD" id="cd00742">
    <property type="entry name" value="FABP"/>
    <property type="match status" value="1"/>
</dbReference>
<dbReference type="PANTHER" id="PTHR11955">
    <property type="entry name" value="FATTY ACID BINDING PROTEIN"/>
    <property type="match status" value="1"/>
</dbReference>
<dbReference type="OrthoDB" id="412780at2759"/>
<evidence type="ECO:0000256" key="2">
    <source>
        <dbReference type="ARBA" id="ARBA00023121"/>
    </source>
</evidence>
<reference evidence="5" key="1">
    <citation type="submission" date="2025-08" db="UniProtKB">
        <authorList>
            <consortium name="RefSeq"/>
        </authorList>
    </citation>
    <scope>IDENTIFICATION</scope>
    <source>
        <strain evidence="5">USDA-PBARC FA_bdor</strain>
        <tissue evidence="5">Whole organism</tissue>
    </source>
</reference>
<sequence length="135" mass="15864">MAKIVGKYQHERSENLDEYFRTLGVPFIARKMMSVSNPRIEIIQDEDEWTLKNITMIRTQEVKFKFGEEYEEFMPFGVVLKNTTNLEGDCLVTISTGPDGTKVNRKYQFSDDRMILTMTQEKNGVTCTRFFKRIE</sequence>
<keyword evidence="4" id="KW-1185">Reference proteome</keyword>
<dbReference type="SUPFAM" id="SSF50814">
    <property type="entry name" value="Lipocalins"/>
    <property type="match status" value="1"/>
</dbReference>
<dbReference type="AlphaFoldDB" id="A0A9R1TH70"/>
<dbReference type="InterPro" id="IPR031259">
    <property type="entry name" value="ILBP"/>
</dbReference>
<dbReference type="KEGG" id="fas:105269981"/>
<dbReference type="GeneID" id="105269981"/>
<gene>
    <name evidence="5" type="primary">LOC105269981</name>
</gene>
<dbReference type="InterPro" id="IPR000463">
    <property type="entry name" value="Fatty_acid-bd"/>
</dbReference>
<comment type="similarity">
    <text evidence="1">Belongs to the calycin superfamily. Fatty-acid binding protein (FABP) family.</text>
</comment>
<dbReference type="Proteomes" id="UP000694866">
    <property type="component" value="Unplaced"/>
</dbReference>
<dbReference type="InterPro" id="IPR000566">
    <property type="entry name" value="Lipocln_cytosolic_FA-bd_dom"/>
</dbReference>
<feature type="domain" description="Lipocalin/cytosolic fatty-acid binding" evidence="3">
    <location>
        <begin position="5"/>
        <end position="133"/>
    </location>
</feature>
<protein>
    <submittedName>
        <fullName evidence="5">Fatty acid-binding protein-like</fullName>
    </submittedName>
</protein>
<accession>A0A9R1TH70</accession>
<dbReference type="GO" id="GO:0008289">
    <property type="term" value="F:lipid binding"/>
    <property type="evidence" value="ECO:0007669"/>
    <property type="project" value="UniProtKB-KW"/>
</dbReference>